<sequence length="269" mass="29426">MFNKNVGLVVFDLAGTTVDYGCIAPVAAFVEGFRMMEVPITLTQARGPMGMEKRAHIRAIVAQQEVTVRWQQVHGRAVTEDDIDAMYEAFTPQLLEVLPHHCELIPGTLDAVAWLDRHGIPFATTTGYFKEAAEMVLDKAAVAGFSPHASIYATDVPAGRPAPWMIYRCMETLDVYPPQRIVNIGDTVVDVVSARNAGVWSIGVAASGNELGMSHDEVRRLEGPLLLQRLQQARQSLLSAGAHYVIDTVADLPDLIPKIEQRLAAGERP</sequence>
<dbReference type="InterPro" id="IPR006323">
    <property type="entry name" value="Phosphonoacetald_hydro"/>
</dbReference>
<evidence type="ECO:0000256" key="1">
    <source>
        <dbReference type="ARBA" id="ARBA00001946"/>
    </source>
</evidence>
<dbReference type="GO" id="GO:0008967">
    <property type="term" value="F:phosphoglycolate phosphatase activity"/>
    <property type="evidence" value="ECO:0007669"/>
    <property type="project" value="TreeGrafter"/>
</dbReference>
<comment type="subunit">
    <text evidence="2">Homodimer.</text>
</comment>
<dbReference type="SFLD" id="SFLDS00003">
    <property type="entry name" value="Haloacid_Dehalogenase"/>
    <property type="match status" value="1"/>
</dbReference>
<dbReference type="SFLD" id="SFLDG01135">
    <property type="entry name" value="C1.5.6:_HAD__Beta-PGM__Phospha"/>
    <property type="match status" value="1"/>
</dbReference>
<organism evidence="10 11">
    <name type="scientific">Pelovirga terrestris</name>
    <dbReference type="NCBI Taxonomy" id="2771352"/>
    <lineage>
        <taxon>Bacteria</taxon>
        <taxon>Pseudomonadati</taxon>
        <taxon>Thermodesulfobacteriota</taxon>
        <taxon>Desulfuromonadia</taxon>
        <taxon>Geobacterales</taxon>
        <taxon>Geobacteraceae</taxon>
        <taxon>Pelovirga</taxon>
    </lineage>
</organism>
<comment type="caution">
    <text evidence="10">The sequence shown here is derived from an EMBL/GenBank/DDBJ whole genome shotgun (WGS) entry which is preliminary data.</text>
</comment>
<evidence type="ECO:0000256" key="9">
    <source>
        <dbReference type="ARBA" id="ARBA00066472"/>
    </source>
</evidence>
<comment type="catalytic activity">
    <reaction evidence="7">
        <text>phosphonoacetaldehyde + H2O = acetaldehyde + phosphate + H(+)</text>
        <dbReference type="Rhea" id="RHEA:18905"/>
        <dbReference type="ChEBI" id="CHEBI:15343"/>
        <dbReference type="ChEBI" id="CHEBI:15377"/>
        <dbReference type="ChEBI" id="CHEBI:15378"/>
        <dbReference type="ChEBI" id="CHEBI:43474"/>
        <dbReference type="ChEBI" id="CHEBI:58383"/>
        <dbReference type="EC" id="3.11.1.1"/>
    </reaction>
</comment>
<dbReference type="FunFam" id="1.10.150.240:FF:000006">
    <property type="entry name" value="Phosphonoacetaldehyde hydrolase"/>
    <property type="match status" value="1"/>
</dbReference>
<evidence type="ECO:0000256" key="3">
    <source>
        <dbReference type="ARBA" id="ARBA00022723"/>
    </source>
</evidence>
<keyword evidence="11" id="KW-1185">Reference proteome</keyword>
<evidence type="ECO:0000256" key="4">
    <source>
        <dbReference type="ARBA" id="ARBA00022801"/>
    </source>
</evidence>
<name>A0A8J6QNG0_9BACT</name>
<dbReference type="SFLD" id="SFLDG01129">
    <property type="entry name" value="C1.5:_HAD__Beta-PGM__Phosphata"/>
    <property type="match status" value="1"/>
</dbReference>
<dbReference type="GO" id="GO:0019700">
    <property type="term" value="P:organic phosphonate catabolic process"/>
    <property type="evidence" value="ECO:0007669"/>
    <property type="project" value="InterPro"/>
</dbReference>
<protein>
    <recommendedName>
        <fullName evidence="9">phosphonoacetaldehyde hydrolase</fullName>
        <ecNumber evidence="9">3.11.1.1</ecNumber>
    </recommendedName>
</protein>
<dbReference type="Gene3D" id="3.40.50.1000">
    <property type="entry name" value="HAD superfamily/HAD-like"/>
    <property type="match status" value="1"/>
</dbReference>
<dbReference type="GO" id="GO:0046872">
    <property type="term" value="F:metal ion binding"/>
    <property type="evidence" value="ECO:0007669"/>
    <property type="project" value="UniProtKB-KW"/>
</dbReference>
<dbReference type="GO" id="GO:0006281">
    <property type="term" value="P:DNA repair"/>
    <property type="evidence" value="ECO:0007669"/>
    <property type="project" value="TreeGrafter"/>
</dbReference>
<dbReference type="PANTHER" id="PTHR43434:SF19">
    <property type="entry name" value="PHOSPHONOACETALDEHYDE HYDROLASE"/>
    <property type="match status" value="1"/>
</dbReference>
<gene>
    <name evidence="10" type="ORF">ICT70_09155</name>
</gene>
<accession>A0A8J6QNG0</accession>
<dbReference type="GO" id="GO:0050194">
    <property type="term" value="F:phosphonoacetaldehyde hydrolase activity"/>
    <property type="evidence" value="ECO:0007669"/>
    <property type="project" value="UniProtKB-EC"/>
</dbReference>
<dbReference type="InterPro" id="IPR050155">
    <property type="entry name" value="HAD-like_hydrolase_sf"/>
</dbReference>
<evidence type="ECO:0000256" key="8">
    <source>
        <dbReference type="ARBA" id="ARBA00056573"/>
    </source>
</evidence>
<keyword evidence="5" id="KW-0460">Magnesium</keyword>
<keyword evidence="6" id="KW-0704">Schiff base</keyword>
<comment type="function">
    <text evidence="8">Involved in phosphonate degradation.</text>
</comment>
<evidence type="ECO:0000256" key="2">
    <source>
        <dbReference type="ARBA" id="ARBA00011738"/>
    </source>
</evidence>
<evidence type="ECO:0000313" key="11">
    <source>
        <dbReference type="Proteomes" id="UP000632828"/>
    </source>
</evidence>
<dbReference type="Pfam" id="PF00702">
    <property type="entry name" value="Hydrolase"/>
    <property type="match status" value="1"/>
</dbReference>
<dbReference type="InterPro" id="IPR023214">
    <property type="entry name" value="HAD_sf"/>
</dbReference>
<dbReference type="PANTHER" id="PTHR43434">
    <property type="entry name" value="PHOSPHOGLYCOLATE PHOSPHATASE"/>
    <property type="match status" value="1"/>
</dbReference>
<keyword evidence="4 10" id="KW-0378">Hydrolase</keyword>
<evidence type="ECO:0000256" key="5">
    <source>
        <dbReference type="ARBA" id="ARBA00022842"/>
    </source>
</evidence>
<dbReference type="RefSeq" id="WP_191155797.1">
    <property type="nucleotide sequence ID" value="NZ_JACWUN010000009.1"/>
</dbReference>
<dbReference type="GO" id="GO:0005829">
    <property type="term" value="C:cytosol"/>
    <property type="evidence" value="ECO:0007669"/>
    <property type="project" value="TreeGrafter"/>
</dbReference>
<reference evidence="10" key="1">
    <citation type="submission" date="2020-09" db="EMBL/GenBank/DDBJ databases">
        <title>Pelobacter alkaliphilus sp. nov., a novel anaerobic arsenate-reducing bacterium from terrestrial mud volcano.</title>
        <authorList>
            <person name="Khomyakova M.A."/>
            <person name="Merkel A.Y."/>
            <person name="Slobodkin A.I."/>
        </authorList>
    </citation>
    <scope>NUCLEOTIDE SEQUENCE</scope>
    <source>
        <strain evidence="10">M08fum</strain>
    </source>
</reference>
<dbReference type="InterPro" id="IPR036412">
    <property type="entry name" value="HAD-like_sf"/>
</dbReference>
<keyword evidence="3" id="KW-0479">Metal-binding</keyword>
<evidence type="ECO:0000313" key="10">
    <source>
        <dbReference type="EMBL" id="MBD1400837.1"/>
    </source>
</evidence>
<dbReference type="SUPFAM" id="SSF56784">
    <property type="entry name" value="HAD-like"/>
    <property type="match status" value="1"/>
</dbReference>
<dbReference type="HAMAP" id="MF_01375">
    <property type="entry name" value="PhnX"/>
    <property type="match status" value="1"/>
</dbReference>
<dbReference type="Gene3D" id="1.10.150.240">
    <property type="entry name" value="Putative phosphatase, domain 2"/>
    <property type="match status" value="1"/>
</dbReference>
<evidence type="ECO:0000256" key="7">
    <source>
        <dbReference type="ARBA" id="ARBA00052005"/>
    </source>
</evidence>
<comment type="cofactor">
    <cofactor evidence="1">
        <name>Mg(2+)</name>
        <dbReference type="ChEBI" id="CHEBI:18420"/>
    </cofactor>
</comment>
<proteinExistence type="inferred from homology"/>
<dbReference type="Proteomes" id="UP000632828">
    <property type="component" value="Unassembled WGS sequence"/>
</dbReference>
<dbReference type="AlphaFoldDB" id="A0A8J6QNG0"/>
<dbReference type="InterPro" id="IPR023198">
    <property type="entry name" value="PGP-like_dom2"/>
</dbReference>
<dbReference type="EC" id="3.11.1.1" evidence="9"/>
<dbReference type="EMBL" id="JACWUN010000009">
    <property type="protein sequence ID" value="MBD1400837.1"/>
    <property type="molecule type" value="Genomic_DNA"/>
</dbReference>
<evidence type="ECO:0000256" key="6">
    <source>
        <dbReference type="ARBA" id="ARBA00023270"/>
    </source>
</evidence>
<dbReference type="NCBIfam" id="TIGR01422">
    <property type="entry name" value="phosphonatase"/>
    <property type="match status" value="1"/>
</dbReference>